<evidence type="ECO:0000256" key="1">
    <source>
        <dbReference type="SAM" id="MobiDB-lite"/>
    </source>
</evidence>
<feature type="signal peptide" evidence="2">
    <location>
        <begin position="1"/>
        <end position="19"/>
    </location>
</feature>
<dbReference type="OrthoDB" id="10362399at2759"/>
<proteinExistence type="predicted"/>
<protein>
    <submittedName>
        <fullName evidence="3">Uncharacterized protein</fullName>
    </submittedName>
</protein>
<gene>
    <name evidence="3" type="ORF">B9Z19DRAFT_451926</name>
</gene>
<dbReference type="AlphaFoldDB" id="A0A2T6ZFY0"/>
<feature type="region of interest" description="Disordered" evidence="1">
    <location>
        <begin position="27"/>
        <end position="49"/>
    </location>
</feature>
<dbReference type="Proteomes" id="UP000244722">
    <property type="component" value="Unassembled WGS sequence"/>
</dbReference>
<keyword evidence="2" id="KW-0732">Signal</keyword>
<evidence type="ECO:0000313" key="3">
    <source>
        <dbReference type="EMBL" id="PUU74411.1"/>
    </source>
</evidence>
<dbReference type="EMBL" id="NESQ01000301">
    <property type="protein sequence ID" value="PUU74411.1"/>
    <property type="molecule type" value="Genomic_DNA"/>
</dbReference>
<feature type="chain" id="PRO_5015650578" evidence="2">
    <location>
        <begin position="20"/>
        <end position="259"/>
    </location>
</feature>
<evidence type="ECO:0000256" key="2">
    <source>
        <dbReference type="SAM" id="SignalP"/>
    </source>
</evidence>
<evidence type="ECO:0000313" key="4">
    <source>
        <dbReference type="Proteomes" id="UP000244722"/>
    </source>
</evidence>
<sequence length="259" mass="28247">MKLAFFTIFCSAVVCLAGAVPRESCTTSTTHTLHNTSQQTPTPPAVQPEYEGTITSTVTSTVTQTSTTIQTNTRAIPCPAVSTGVLNFDDLPTRSVSPMPLTYNNFTFLSPGWQYYTYTSTPPQTPFYRAVPASSRPNALTIGTQGLSSIASLNKSFSFDFHSAEVFAFTNDGAGDLLHLQFELIHRDGEVQSVWRTIENGFVAGRNSTRVEFGKGDVGRWVDLTEVKLAAWEKFDNSTGEGSGAILVLDDVKHNRRVC</sequence>
<reference evidence="3 4" key="1">
    <citation type="submission" date="2017-04" db="EMBL/GenBank/DDBJ databases">
        <title>Draft genome sequence of Tuber borchii Vittad., a whitish edible truffle.</title>
        <authorList>
            <consortium name="DOE Joint Genome Institute"/>
            <person name="Murat C."/>
            <person name="Kuo A."/>
            <person name="Barry K.W."/>
            <person name="Clum A."/>
            <person name="Dockter R.B."/>
            <person name="Fauchery L."/>
            <person name="Iotti M."/>
            <person name="Kohler A."/>
            <person name="Labutti K."/>
            <person name="Lindquist E.A."/>
            <person name="Lipzen A."/>
            <person name="Ohm R.A."/>
            <person name="Wang M."/>
            <person name="Grigoriev I.V."/>
            <person name="Zambonelli A."/>
            <person name="Martin F.M."/>
        </authorList>
    </citation>
    <scope>NUCLEOTIDE SEQUENCE [LARGE SCALE GENOMIC DNA]</scope>
    <source>
        <strain evidence="3 4">Tbo3840</strain>
    </source>
</reference>
<name>A0A2T6ZFY0_TUBBO</name>
<comment type="caution">
    <text evidence="3">The sequence shown here is derived from an EMBL/GenBank/DDBJ whole genome shotgun (WGS) entry which is preliminary data.</text>
</comment>
<keyword evidence="4" id="KW-1185">Reference proteome</keyword>
<accession>A0A2T6ZFY0</accession>
<organism evidence="3 4">
    <name type="scientific">Tuber borchii</name>
    <name type="common">White truffle</name>
    <dbReference type="NCBI Taxonomy" id="42251"/>
    <lineage>
        <taxon>Eukaryota</taxon>
        <taxon>Fungi</taxon>
        <taxon>Dikarya</taxon>
        <taxon>Ascomycota</taxon>
        <taxon>Pezizomycotina</taxon>
        <taxon>Pezizomycetes</taxon>
        <taxon>Pezizales</taxon>
        <taxon>Tuberaceae</taxon>
        <taxon>Tuber</taxon>
    </lineage>
</organism>
<feature type="compositionally biased region" description="Low complexity" evidence="1">
    <location>
        <begin position="27"/>
        <end position="40"/>
    </location>
</feature>